<dbReference type="InterPro" id="IPR008756">
    <property type="entry name" value="Peptidase_M56"/>
</dbReference>
<feature type="transmembrane region" description="Helical" evidence="1">
    <location>
        <begin position="31"/>
        <end position="48"/>
    </location>
</feature>
<proteinExistence type="predicted"/>
<name>A0ABV1DEN5_9FIRM</name>
<evidence type="ECO:0000259" key="2">
    <source>
        <dbReference type="Pfam" id="PF05569"/>
    </source>
</evidence>
<dbReference type="RefSeq" id="WP_008719283.1">
    <property type="nucleotide sequence ID" value="NZ_JBBMFM010000225.1"/>
</dbReference>
<evidence type="ECO:0000313" key="3">
    <source>
        <dbReference type="EMBL" id="MEQ2428831.1"/>
    </source>
</evidence>
<reference evidence="3 4" key="1">
    <citation type="submission" date="2024-03" db="EMBL/GenBank/DDBJ databases">
        <title>Human intestinal bacterial collection.</title>
        <authorList>
            <person name="Pauvert C."/>
            <person name="Hitch T.C.A."/>
            <person name="Clavel T."/>
        </authorList>
    </citation>
    <scope>NUCLEOTIDE SEQUENCE [LARGE SCALE GENOMIC DNA]</scope>
    <source>
        <strain evidence="3 4">CLA-SR-H021</strain>
    </source>
</reference>
<feature type="domain" description="Peptidase M56" evidence="2">
    <location>
        <begin position="3"/>
        <end position="284"/>
    </location>
</feature>
<keyword evidence="1" id="KW-1133">Transmembrane helix</keyword>
<sequence length="528" mass="59159">MRLLQMSGSAGILILAIAFLRRAGRRLFSARFLYLMWFVVLARLLLPFELPVQLPSMGIESAWADEGRIFFVQEPSHDGTAAGPAQQGTGDAVLFRRIVFLIWLDVCLGLLIFFTWSYIGQARKLDEALPLPDQGYLGWWKGAHPQRRSVGFMVYDRIASPVTYGIWKSRIIFPKSMDMEDVRSLDHILRHEYVHIRRYDNLWKIVALTAACIHWFNPLVWVMWHCFNRDMELACDQEAVLGMDKKGRAAYAMTLLRYSEKNHKVSLLYNGFGKSSVKERIMILMKNDKRTRFGIVCSILVLAMSMTVFASTGNIPADTGGLTGEASSGALDAEGKSPARILAEAPQFKEYEALGMIYSPELDRIFYNSWGVGYFLDEYADGTYNRMDDLAGSLCLEAVRDESGKLAGFRETGTTGFLKQATEAERSMASLRGYVKEYGPYGLSYDTRTGYLSFDGKLVEAIRDTSGCGIYVNGAMAGLDNTIGLLVERDGNDAIVDMKEVPAEEMSGILNQQIGVYRAEDGWRGDGN</sequence>
<keyword evidence="1" id="KW-0472">Membrane</keyword>
<evidence type="ECO:0000313" key="4">
    <source>
        <dbReference type="Proteomes" id="UP001454086"/>
    </source>
</evidence>
<dbReference type="PANTHER" id="PTHR34978:SF3">
    <property type="entry name" value="SLR0241 PROTEIN"/>
    <property type="match status" value="1"/>
</dbReference>
<protein>
    <submittedName>
        <fullName evidence="3">M56 family metallopeptidase</fullName>
    </submittedName>
</protein>
<gene>
    <name evidence="3" type="ORF">WMQ36_28110</name>
</gene>
<dbReference type="Pfam" id="PF05569">
    <property type="entry name" value="Peptidase_M56"/>
    <property type="match status" value="1"/>
</dbReference>
<dbReference type="PANTHER" id="PTHR34978">
    <property type="entry name" value="POSSIBLE SENSOR-TRANSDUCER PROTEIN BLAR"/>
    <property type="match status" value="1"/>
</dbReference>
<evidence type="ECO:0000256" key="1">
    <source>
        <dbReference type="SAM" id="Phobius"/>
    </source>
</evidence>
<dbReference type="Proteomes" id="UP001454086">
    <property type="component" value="Unassembled WGS sequence"/>
</dbReference>
<comment type="caution">
    <text evidence="3">The sequence shown here is derived from an EMBL/GenBank/DDBJ whole genome shotgun (WGS) entry which is preliminary data.</text>
</comment>
<dbReference type="CDD" id="cd07341">
    <property type="entry name" value="M56_BlaR1_MecR1_like"/>
    <property type="match status" value="1"/>
</dbReference>
<keyword evidence="4" id="KW-1185">Reference proteome</keyword>
<keyword evidence="1" id="KW-0812">Transmembrane</keyword>
<dbReference type="InterPro" id="IPR052173">
    <property type="entry name" value="Beta-lactam_resp_regulator"/>
</dbReference>
<feature type="transmembrane region" description="Helical" evidence="1">
    <location>
        <begin position="98"/>
        <end position="119"/>
    </location>
</feature>
<organism evidence="3 4">
    <name type="scientific">Enterocloster hominis</name>
    <name type="common">ex Hitch et al. 2024</name>
    <dbReference type="NCBI Taxonomy" id="1917870"/>
    <lineage>
        <taxon>Bacteria</taxon>
        <taxon>Bacillati</taxon>
        <taxon>Bacillota</taxon>
        <taxon>Clostridia</taxon>
        <taxon>Lachnospirales</taxon>
        <taxon>Lachnospiraceae</taxon>
        <taxon>Enterocloster</taxon>
    </lineage>
</organism>
<feature type="transmembrane region" description="Helical" evidence="1">
    <location>
        <begin position="293"/>
        <end position="310"/>
    </location>
</feature>
<dbReference type="EMBL" id="JBBMFM010000225">
    <property type="protein sequence ID" value="MEQ2428831.1"/>
    <property type="molecule type" value="Genomic_DNA"/>
</dbReference>
<accession>A0ABV1DEN5</accession>